<dbReference type="PROSITE" id="PS50089">
    <property type="entry name" value="ZF_RING_2"/>
    <property type="match status" value="1"/>
</dbReference>
<keyword evidence="10" id="KW-0967">Endosome</keyword>
<dbReference type="EC" id="2.3.2.27" evidence="6"/>
<evidence type="ECO:0000256" key="6">
    <source>
        <dbReference type="ARBA" id="ARBA00012483"/>
    </source>
</evidence>
<evidence type="ECO:0000256" key="10">
    <source>
        <dbReference type="ARBA" id="ARBA00022753"/>
    </source>
</evidence>
<evidence type="ECO:0000256" key="11">
    <source>
        <dbReference type="ARBA" id="ARBA00022771"/>
    </source>
</evidence>
<comment type="catalytic activity">
    <reaction evidence="1">
        <text>S-ubiquitinyl-[E2 ubiquitin-conjugating enzyme]-L-cysteine + [acceptor protein]-L-lysine = [E2 ubiquitin-conjugating enzyme]-L-cysteine + N(6)-ubiquitinyl-[acceptor protein]-L-lysine.</text>
        <dbReference type="EC" id="2.3.2.27"/>
    </reaction>
</comment>
<dbReference type="GO" id="GO:0005768">
    <property type="term" value="C:endosome"/>
    <property type="evidence" value="ECO:0007669"/>
    <property type="project" value="UniProtKB-SubCell"/>
</dbReference>
<keyword evidence="7" id="KW-0808">Transferase</keyword>
<evidence type="ECO:0000256" key="4">
    <source>
        <dbReference type="ARBA" id="ARBA00004371"/>
    </source>
</evidence>
<reference evidence="20" key="3">
    <citation type="submission" date="2025-09" db="UniProtKB">
        <authorList>
            <consortium name="Ensembl"/>
        </authorList>
    </citation>
    <scope>IDENTIFICATION</scope>
</reference>
<evidence type="ECO:0000256" key="15">
    <source>
        <dbReference type="ARBA" id="ARBA00023228"/>
    </source>
</evidence>
<reference evidence="20 21" key="1">
    <citation type="submission" date="2020-02" db="EMBL/GenBank/DDBJ databases">
        <title>Esox lucius (northern pike) genome, fEsoLuc1, primary haplotype.</title>
        <authorList>
            <person name="Myers G."/>
            <person name="Karagic N."/>
            <person name="Meyer A."/>
            <person name="Pippel M."/>
            <person name="Reichard M."/>
            <person name="Winkler S."/>
            <person name="Tracey A."/>
            <person name="Sims Y."/>
            <person name="Howe K."/>
            <person name="Rhie A."/>
            <person name="Formenti G."/>
            <person name="Durbin R."/>
            <person name="Fedrigo O."/>
            <person name="Jarvis E.D."/>
        </authorList>
    </citation>
    <scope>NUCLEOTIDE SEQUENCE [LARGE SCALE GENOMIC DNA]</scope>
</reference>
<dbReference type="AlphaFoldDB" id="A0AAY5KSN4"/>
<dbReference type="CDD" id="cd16695">
    <property type="entry name" value="mRING-CH-C4HC2H_ZNRF2"/>
    <property type="match status" value="1"/>
</dbReference>
<evidence type="ECO:0000256" key="2">
    <source>
        <dbReference type="ARBA" id="ARBA00004170"/>
    </source>
</evidence>
<dbReference type="PANTHER" id="PTHR46661">
    <property type="entry name" value="E3 UBIQUITIN-PROTEIN LIGASE ZNRF1-LIKE PROTEIN"/>
    <property type="match status" value="1"/>
</dbReference>
<dbReference type="Pfam" id="PF13639">
    <property type="entry name" value="zf-RING_2"/>
    <property type="match status" value="1"/>
</dbReference>
<keyword evidence="21" id="KW-1185">Reference proteome</keyword>
<evidence type="ECO:0000256" key="7">
    <source>
        <dbReference type="ARBA" id="ARBA00022679"/>
    </source>
</evidence>
<dbReference type="RefSeq" id="XP_010871613.1">
    <property type="nucleotide sequence ID" value="XM_010873311.4"/>
</dbReference>
<evidence type="ECO:0000313" key="21">
    <source>
        <dbReference type="Proteomes" id="UP000265140"/>
    </source>
</evidence>
<keyword evidence="14" id="KW-0472">Membrane</keyword>
<dbReference type="GO" id="GO:0008270">
    <property type="term" value="F:zinc ion binding"/>
    <property type="evidence" value="ECO:0007669"/>
    <property type="project" value="UniProtKB-KW"/>
</dbReference>
<dbReference type="SMART" id="SM00184">
    <property type="entry name" value="RING"/>
    <property type="match status" value="1"/>
</dbReference>
<evidence type="ECO:0000256" key="17">
    <source>
        <dbReference type="PROSITE-ProRule" id="PRU00175"/>
    </source>
</evidence>
<organism evidence="20 21">
    <name type="scientific">Esox lucius</name>
    <name type="common">Northern pike</name>
    <dbReference type="NCBI Taxonomy" id="8010"/>
    <lineage>
        <taxon>Eukaryota</taxon>
        <taxon>Metazoa</taxon>
        <taxon>Chordata</taxon>
        <taxon>Craniata</taxon>
        <taxon>Vertebrata</taxon>
        <taxon>Euteleostomi</taxon>
        <taxon>Actinopterygii</taxon>
        <taxon>Neopterygii</taxon>
        <taxon>Teleostei</taxon>
        <taxon>Protacanthopterygii</taxon>
        <taxon>Esociformes</taxon>
        <taxon>Esocidae</taxon>
        <taxon>Esox</taxon>
    </lineage>
</organism>
<feature type="region of interest" description="Disordered" evidence="18">
    <location>
        <begin position="1"/>
        <end position="35"/>
    </location>
</feature>
<keyword evidence="11 17" id="KW-0863">Zinc-finger</keyword>
<dbReference type="FunFam" id="3.30.40.10:FF:000363">
    <property type="entry name" value="E3 ubiquitin-protein ligase ZNRF2"/>
    <property type="match status" value="1"/>
</dbReference>
<evidence type="ECO:0000259" key="19">
    <source>
        <dbReference type="PROSITE" id="PS50089"/>
    </source>
</evidence>
<dbReference type="Proteomes" id="UP000265140">
    <property type="component" value="Chromosome 10"/>
</dbReference>
<dbReference type="InterPro" id="IPR013083">
    <property type="entry name" value="Znf_RING/FYVE/PHD"/>
</dbReference>
<dbReference type="GO" id="GO:0005764">
    <property type="term" value="C:lysosome"/>
    <property type="evidence" value="ECO:0007669"/>
    <property type="project" value="UniProtKB-SubCell"/>
</dbReference>
<keyword evidence="16" id="KW-0449">Lipoprotein</keyword>
<dbReference type="InterPro" id="IPR051878">
    <property type="entry name" value="ZNRF_ubiq-protein_ligase"/>
</dbReference>
<reference evidence="20" key="2">
    <citation type="submission" date="2025-08" db="UniProtKB">
        <authorList>
            <consortium name="Ensembl"/>
        </authorList>
    </citation>
    <scope>IDENTIFICATION</scope>
</reference>
<protein>
    <recommendedName>
        <fullName evidence="6">RING-type E3 ubiquitin transferase</fullName>
        <ecNumber evidence="6">2.3.2.27</ecNumber>
    </recommendedName>
</protein>
<dbReference type="CTD" id="100124611"/>
<dbReference type="PANTHER" id="PTHR46661:SF3">
    <property type="entry name" value="E3 UBIQUITIN-PROTEIN LIGASE ZNRF2"/>
    <property type="match status" value="1"/>
</dbReference>
<evidence type="ECO:0000256" key="1">
    <source>
        <dbReference type="ARBA" id="ARBA00000900"/>
    </source>
</evidence>
<comment type="subcellular location">
    <subcellularLocation>
        <location evidence="3">Endosome</location>
    </subcellularLocation>
    <subcellularLocation>
        <location evidence="4">Lysosome</location>
    </subcellularLocation>
    <subcellularLocation>
        <location evidence="2">Membrane</location>
        <topology evidence="2">Peripheral membrane protein</topology>
    </subcellularLocation>
</comment>
<keyword evidence="8" id="KW-0519">Myristate</keyword>
<evidence type="ECO:0000256" key="18">
    <source>
        <dbReference type="SAM" id="MobiDB-lite"/>
    </source>
</evidence>
<comment type="pathway">
    <text evidence="5">Protein modification; protein ubiquitination.</text>
</comment>
<keyword evidence="9" id="KW-0479">Metal-binding</keyword>
<evidence type="ECO:0000256" key="8">
    <source>
        <dbReference type="ARBA" id="ARBA00022707"/>
    </source>
</evidence>
<dbReference type="GO" id="GO:0043161">
    <property type="term" value="P:proteasome-mediated ubiquitin-dependent protein catabolic process"/>
    <property type="evidence" value="ECO:0007669"/>
    <property type="project" value="TreeGrafter"/>
</dbReference>
<feature type="domain" description="RING-type" evidence="19">
    <location>
        <begin position="151"/>
        <end position="191"/>
    </location>
</feature>
<evidence type="ECO:0000256" key="12">
    <source>
        <dbReference type="ARBA" id="ARBA00022786"/>
    </source>
</evidence>
<dbReference type="InterPro" id="IPR001841">
    <property type="entry name" value="Znf_RING"/>
</dbReference>
<dbReference type="Ensembl" id="ENSELUT00000106475.1">
    <property type="protein sequence ID" value="ENSELUP00000092178.1"/>
    <property type="gene ID" value="ENSELUG00000045162.1"/>
</dbReference>
<evidence type="ECO:0000256" key="3">
    <source>
        <dbReference type="ARBA" id="ARBA00004177"/>
    </source>
</evidence>
<dbReference type="GeneID" id="105012455"/>
<accession>A0AAY5KSN4</accession>
<dbReference type="GeneTree" id="ENSGT00940000159017"/>
<keyword evidence="12" id="KW-0833">Ubl conjugation pathway</keyword>
<name>A0AAY5KSN4_ESOLU</name>
<dbReference type="GO" id="GO:0061630">
    <property type="term" value="F:ubiquitin protein ligase activity"/>
    <property type="evidence" value="ECO:0007669"/>
    <property type="project" value="UniProtKB-EC"/>
</dbReference>
<evidence type="ECO:0000256" key="16">
    <source>
        <dbReference type="ARBA" id="ARBA00023288"/>
    </source>
</evidence>
<dbReference type="GO" id="GO:0016020">
    <property type="term" value="C:membrane"/>
    <property type="evidence" value="ECO:0007669"/>
    <property type="project" value="UniProtKB-SubCell"/>
</dbReference>
<dbReference type="KEGG" id="els:105012455"/>
<keyword evidence="13" id="KW-0862">Zinc</keyword>
<sequence length="194" mass="21441">MGVRQSSPVAESRTRAYSSPVDPSGSSTNAGFRYTVGPGGPQIHYTGGNQPSTYHQVCARVNIPQGRRNRLEVIGSDLDLEVTDRDAEREHRLMVGSLPLHLSPHLLGGFHCPVCSKFVASDEMEVHLIMCLTKPRISYNEDILAKDSGECAICLDEMEQGDTIGRLPCLCIYHKGCIEEWFEVNRSCPEHPSD</sequence>
<evidence type="ECO:0000256" key="9">
    <source>
        <dbReference type="ARBA" id="ARBA00022723"/>
    </source>
</evidence>
<evidence type="ECO:0000256" key="14">
    <source>
        <dbReference type="ARBA" id="ARBA00023136"/>
    </source>
</evidence>
<dbReference type="GO" id="GO:0070936">
    <property type="term" value="P:protein K48-linked ubiquitination"/>
    <property type="evidence" value="ECO:0007669"/>
    <property type="project" value="TreeGrafter"/>
</dbReference>
<dbReference type="Gene3D" id="3.30.40.10">
    <property type="entry name" value="Zinc/RING finger domain, C3HC4 (zinc finger)"/>
    <property type="match status" value="1"/>
</dbReference>
<proteinExistence type="predicted"/>
<evidence type="ECO:0000313" key="20">
    <source>
        <dbReference type="Ensembl" id="ENSELUP00000092178.1"/>
    </source>
</evidence>
<evidence type="ECO:0000256" key="13">
    <source>
        <dbReference type="ARBA" id="ARBA00022833"/>
    </source>
</evidence>
<keyword evidence="15" id="KW-0458">Lysosome</keyword>
<evidence type="ECO:0000256" key="5">
    <source>
        <dbReference type="ARBA" id="ARBA00004906"/>
    </source>
</evidence>
<dbReference type="SUPFAM" id="SSF57850">
    <property type="entry name" value="RING/U-box"/>
    <property type="match status" value="1"/>
</dbReference>